<dbReference type="Proteomes" id="UP001054252">
    <property type="component" value="Unassembled WGS sequence"/>
</dbReference>
<evidence type="ECO:0000313" key="2">
    <source>
        <dbReference type="EMBL" id="GKV51684.1"/>
    </source>
</evidence>
<evidence type="ECO:0000313" key="3">
    <source>
        <dbReference type="Proteomes" id="UP001054252"/>
    </source>
</evidence>
<proteinExistence type="predicted"/>
<reference evidence="2 3" key="1">
    <citation type="journal article" date="2021" name="Commun. Biol.">
        <title>The genome of Shorea leprosula (Dipterocarpaceae) highlights the ecological relevance of drought in aseasonal tropical rainforests.</title>
        <authorList>
            <person name="Ng K.K.S."/>
            <person name="Kobayashi M.J."/>
            <person name="Fawcett J.A."/>
            <person name="Hatakeyama M."/>
            <person name="Paape T."/>
            <person name="Ng C.H."/>
            <person name="Ang C.C."/>
            <person name="Tnah L.H."/>
            <person name="Lee C.T."/>
            <person name="Nishiyama T."/>
            <person name="Sese J."/>
            <person name="O'Brien M.J."/>
            <person name="Copetti D."/>
            <person name="Mohd Noor M.I."/>
            <person name="Ong R.C."/>
            <person name="Putra M."/>
            <person name="Sireger I.Z."/>
            <person name="Indrioko S."/>
            <person name="Kosugi Y."/>
            <person name="Izuno A."/>
            <person name="Isagi Y."/>
            <person name="Lee S.L."/>
            <person name="Shimizu K.K."/>
        </authorList>
    </citation>
    <scope>NUCLEOTIDE SEQUENCE [LARGE SCALE GENOMIC DNA]</scope>
    <source>
        <strain evidence="2">214</strain>
    </source>
</reference>
<dbReference type="AlphaFoldDB" id="A0AAV5MRQ3"/>
<feature type="region of interest" description="Disordered" evidence="1">
    <location>
        <begin position="1"/>
        <end position="23"/>
    </location>
</feature>
<name>A0AAV5MRQ3_9ROSI</name>
<organism evidence="2 3">
    <name type="scientific">Rubroshorea leprosula</name>
    <dbReference type="NCBI Taxonomy" id="152421"/>
    <lineage>
        <taxon>Eukaryota</taxon>
        <taxon>Viridiplantae</taxon>
        <taxon>Streptophyta</taxon>
        <taxon>Embryophyta</taxon>
        <taxon>Tracheophyta</taxon>
        <taxon>Spermatophyta</taxon>
        <taxon>Magnoliopsida</taxon>
        <taxon>eudicotyledons</taxon>
        <taxon>Gunneridae</taxon>
        <taxon>Pentapetalae</taxon>
        <taxon>rosids</taxon>
        <taxon>malvids</taxon>
        <taxon>Malvales</taxon>
        <taxon>Dipterocarpaceae</taxon>
        <taxon>Rubroshorea</taxon>
    </lineage>
</organism>
<keyword evidence="3" id="KW-1185">Reference proteome</keyword>
<comment type="caution">
    <text evidence="2">The sequence shown here is derived from an EMBL/GenBank/DDBJ whole genome shotgun (WGS) entry which is preliminary data.</text>
</comment>
<gene>
    <name evidence="2" type="ORF">SLEP1_g58315</name>
</gene>
<dbReference type="EMBL" id="BPVZ01000527">
    <property type="protein sequence ID" value="GKV51684.1"/>
    <property type="molecule type" value="Genomic_DNA"/>
</dbReference>
<accession>A0AAV5MRQ3</accession>
<evidence type="ECO:0000256" key="1">
    <source>
        <dbReference type="SAM" id="MobiDB-lite"/>
    </source>
</evidence>
<sequence>MDMKSEDSKSALPPSPKAVKADSLEERVTLLPSSNAKPGDAVLRQIGIGNCLEWISTLEAPQGLPEAENLTLTDTFFLYTSHSILVPGEEKRKNQGIQSFQAQC</sequence>
<protein>
    <submittedName>
        <fullName evidence="2">Uncharacterized protein</fullName>
    </submittedName>
</protein>